<evidence type="ECO:0000313" key="4">
    <source>
        <dbReference type="WormBase" id="CBG22291"/>
    </source>
</evidence>
<evidence type="ECO:0000256" key="1">
    <source>
        <dbReference type="SAM" id="Phobius"/>
    </source>
</evidence>
<accession>A8Y1Z9</accession>
<dbReference type="PANTHER" id="PTHR21503:SF8">
    <property type="entry name" value="F-BOX ASSOCIATED DOMAIN-CONTAINING PROTEIN-RELATED"/>
    <property type="match status" value="1"/>
</dbReference>
<dbReference type="GeneID" id="8581033"/>
<dbReference type="EMBL" id="HE601428">
    <property type="protein sequence ID" value="CAP38919.1"/>
    <property type="molecule type" value="Genomic_DNA"/>
</dbReference>
<dbReference type="KEGG" id="cbr:CBG_22291"/>
<dbReference type="InParanoid" id="A8Y1Z9"/>
<protein>
    <submittedName>
        <fullName evidence="2">Protein CBG22291</fullName>
    </submittedName>
</protein>
<dbReference type="AlphaFoldDB" id="A8Y1Z9"/>
<gene>
    <name evidence="2 4" type="ORF">CBG22291</name>
    <name evidence="2" type="ORF">CBG_22291</name>
</gene>
<proteinExistence type="predicted"/>
<dbReference type="Proteomes" id="UP000008549">
    <property type="component" value="Unassembled WGS sequence"/>
</dbReference>
<keyword evidence="1" id="KW-0812">Transmembrane</keyword>
<feature type="transmembrane region" description="Helical" evidence="1">
    <location>
        <begin position="235"/>
        <end position="257"/>
    </location>
</feature>
<dbReference type="WormBase" id="CBG22291">
    <property type="protein sequence ID" value="CBP46390"/>
    <property type="gene ID" value="WBGene00040889"/>
</dbReference>
<reference evidence="2 3" key="1">
    <citation type="journal article" date="2003" name="PLoS Biol.">
        <title>The genome sequence of Caenorhabditis briggsae: a platform for comparative genomics.</title>
        <authorList>
            <person name="Stein L.D."/>
            <person name="Bao Z."/>
            <person name="Blasiar D."/>
            <person name="Blumenthal T."/>
            <person name="Brent M.R."/>
            <person name="Chen N."/>
            <person name="Chinwalla A."/>
            <person name="Clarke L."/>
            <person name="Clee C."/>
            <person name="Coghlan A."/>
            <person name="Coulson A."/>
            <person name="D'Eustachio P."/>
            <person name="Fitch D.H."/>
            <person name="Fulton L.A."/>
            <person name="Fulton R.E."/>
            <person name="Griffiths-Jones S."/>
            <person name="Harris T.W."/>
            <person name="Hillier L.W."/>
            <person name="Kamath R."/>
            <person name="Kuwabara P.E."/>
            <person name="Mardis E.R."/>
            <person name="Marra M.A."/>
            <person name="Miner T.L."/>
            <person name="Minx P."/>
            <person name="Mullikin J.C."/>
            <person name="Plumb R.W."/>
            <person name="Rogers J."/>
            <person name="Schein J.E."/>
            <person name="Sohrmann M."/>
            <person name="Spieth J."/>
            <person name="Stajich J.E."/>
            <person name="Wei C."/>
            <person name="Willey D."/>
            <person name="Wilson R.K."/>
            <person name="Durbin R."/>
            <person name="Waterston R.H."/>
        </authorList>
    </citation>
    <scope>NUCLEOTIDE SEQUENCE [LARGE SCALE GENOMIC DNA]</scope>
    <source>
        <strain evidence="2 3">AF16</strain>
    </source>
</reference>
<keyword evidence="3" id="KW-1185">Reference proteome</keyword>
<name>A8Y1Z9_CAEBR</name>
<reference evidence="2 3" key="2">
    <citation type="journal article" date="2011" name="PLoS Genet.">
        <title>Caenorhabditis briggsae recombinant inbred line genotypes reveal inter-strain incompatibility and the evolution of recombination.</title>
        <authorList>
            <person name="Ross J.A."/>
            <person name="Koboldt D.C."/>
            <person name="Staisch J.E."/>
            <person name="Chamberlin H.M."/>
            <person name="Gupta B.P."/>
            <person name="Miller R.D."/>
            <person name="Baird S.E."/>
            <person name="Haag E.S."/>
        </authorList>
    </citation>
    <scope>NUCLEOTIDE SEQUENCE [LARGE SCALE GENOMIC DNA]</scope>
    <source>
        <strain evidence="2 3">AF16</strain>
    </source>
</reference>
<keyword evidence="1" id="KW-1133">Transmembrane helix</keyword>
<dbReference type="CTD" id="8581033"/>
<dbReference type="PANTHER" id="PTHR21503">
    <property type="entry name" value="F-BOX-CONTAINING HYPOTHETICAL PROTEIN C.ELEGANS"/>
    <property type="match status" value="1"/>
</dbReference>
<sequence>MNKTPDNRFLDAIGLKHIDKTKQPPTHTLPKTYNMHFKHAKPNTDPITSHTYVVRATDNRVASIMIQRKKLCNTSVGLKAEALLTQLAVPAFHQKKRGKKLRPIFRKTRDYLQNIHKILAQNIEKHQRSIAPIYVSSVTDLKNVRWSAIRRYLKINFPRCFLNGMQATLCRAPAVEFVVFAWRPTLISPYGPTFFNSTVSRRCSIFRFPKILGILLCPIGDLNILEPSRGCPLSILQLASFEVSASISPLSLILIFFRRYKSDRQ</sequence>
<evidence type="ECO:0000313" key="2">
    <source>
        <dbReference type="EMBL" id="CAP38919.1"/>
    </source>
</evidence>
<organism evidence="2 3">
    <name type="scientific">Caenorhabditis briggsae</name>
    <dbReference type="NCBI Taxonomy" id="6238"/>
    <lineage>
        <taxon>Eukaryota</taxon>
        <taxon>Metazoa</taxon>
        <taxon>Ecdysozoa</taxon>
        <taxon>Nematoda</taxon>
        <taxon>Chromadorea</taxon>
        <taxon>Rhabditida</taxon>
        <taxon>Rhabditina</taxon>
        <taxon>Rhabditomorpha</taxon>
        <taxon>Rhabditoidea</taxon>
        <taxon>Rhabditidae</taxon>
        <taxon>Peloderinae</taxon>
        <taxon>Caenorhabditis</taxon>
    </lineage>
</organism>
<evidence type="ECO:0000313" key="3">
    <source>
        <dbReference type="Proteomes" id="UP000008549"/>
    </source>
</evidence>
<dbReference type="RefSeq" id="XP_002639039.1">
    <property type="nucleotide sequence ID" value="XM_002638993.1"/>
</dbReference>
<keyword evidence="1" id="KW-0472">Membrane</keyword>
<dbReference type="HOGENOM" id="CLU_1050647_0_0_1"/>